<dbReference type="Pfam" id="PF05940">
    <property type="entry name" value="NnrS"/>
    <property type="match status" value="1"/>
</dbReference>
<sequence>MPHTSPHLSPIPPQAPPPLTGWPLLRLGFRPFYLLTALLAGISVPVWMAAFLGYMPLQLPLSGLLWHGHEMLFGFAVGVIAGFLLTAVKAWTGHMTARGPLLAALVLLWLAGRIAAVCAPYTVFAVVDMLFLPAVAVVLLRVLFKSGNTRNIPLISLLLLMSVANLCFHLTQLNLVDWDPLRPLYAELGLILMVVSVMTGRVVPMFTRNVTPGLVINTSRSFELGLLAVTGVTLLLWVGAAPAALVAAACAITAVLHAIRLYRWSPWVTLKRPILWILHLSYLWMPIGFAMLAGAELGWMRTTFAIHALTVGVIGGLIIGMLTRTARGHTGRPLQASRGETVAYALVLLATVIRAVVPALVPAWYPRAIEISATFWALAFAIYLVIYTPWLLRSRLDGKDG</sequence>
<keyword evidence="1" id="KW-0812">Transmembrane</keyword>
<feature type="transmembrane region" description="Helical" evidence="1">
    <location>
        <begin position="221"/>
        <end position="238"/>
    </location>
</feature>
<feature type="transmembrane region" description="Helical" evidence="1">
    <location>
        <begin position="244"/>
        <end position="262"/>
    </location>
</feature>
<feature type="transmembrane region" description="Helical" evidence="1">
    <location>
        <begin position="371"/>
        <end position="392"/>
    </location>
</feature>
<name>A0A939KBG9_9BURK</name>
<feature type="transmembrane region" description="Helical" evidence="1">
    <location>
        <begin position="72"/>
        <end position="92"/>
    </location>
</feature>
<feature type="transmembrane region" description="Helical" evidence="1">
    <location>
        <begin position="304"/>
        <end position="322"/>
    </location>
</feature>
<protein>
    <submittedName>
        <fullName evidence="2">NnrS family protein</fullName>
    </submittedName>
</protein>
<evidence type="ECO:0000313" key="2">
    <source>
        <dbReference type="EMBL" id="MBO1250905.1"/>
    </source>
</evidence>
<evidence type="ECO:0000256" key="1">
    <source>
        <dbReference type="SAM" id="Phobius"/>
    </source>
</evidence>
<dbReference type="AlphaFoldDB" id="A0A939KBG9"/>
<evidence type="ECO:0000313" key="3">
    <source>
        <dbReference type="Proteomes" id="UP000664731"/>
    </source>
</evidence>
<feature type="transmembrane region" description="Helical" evidence="1">
    <location>
        <begin position="342"/>
        <end position="365"/>
    </location>
</feature>
<dbReference type="EMBL" id="JAFNME010000057">
    <property type="protein sequence ID" value="MBO1250905.1"/>
    <property type="molecule type" value="Genomic_DNA"/>
</dbReference>
<feature type="transmembrane region" description="Helical" evidence="1">
    <location>
        <begin position="151"/>
        <end position="171"/>
    </location>
</feature>
<accession>A0A939KBG9</accession>
<feature type="transmembrane region" description="Helical" evidence="1">
    <location>
        <begin position="123"/>
        <end position="144"/>
    </location>
</feature>
<organism evidence="2 3">
    <name type="scientific">Comamonas denitrificans</name>
    <dbReference type="NCBI Taxonomy" id="117506"/>
    <lineage>
        <taxon>Bacteria</taxon>
        <taxon>Pseudomonadati</taxon>
        <taxon>Pseudomonadota</taxon>
        <taxon>Betaproteobacteria</taxon>
        <taxon>Burkholderiales</taxon>
        <taxon>Comamonadaceae</taxon>
        <taxon>Comamonas</taxon>
    </lineage>
</organism>
<dbReference type="RefSeq" id="WP_207576279.1">
    <property type="nucleotide sequence ID" value="NZ_JAFNME010000057.1"/>
</dbReference>
<dbReference type="Proteomes" id="UP000664731">
    <property type="component" value="Unassembled WGS sequence"/>
</dbReference>
<keyword evidence="1" id="KW-0472">Membrane</keyword>
<gene>
    <name evidence="2" type="ORF">J1777_13950</name>
</gene>
<keyword evidence="3" id="KW-1185">Reference proteome</keyword>
<proteinExistence type="predicted"/>
<feature type="transmembrane region" description="Helical" evidence="1">
    <location>
        <begin position="274"/>
        <end position="292"/>
    </location>
</feature>
<feature type="transmembrane region" description="Helical" evidence="1">
    <location>
        <begin position="99"/>
        <end position="117"/>
    </location>
</feature>
<reference evidence="2" key="1">
    <citation type="submission" date="2021-03" db="EMBL/GenBank/DDBJ databases">
        <title>Comamonas denitrificans.</title>
        <authorList>
            <person name="Finster K."/>
        </authorList>
    </citation>
    <scope>NUCLEOTIDE SEQUENCE</scope>
    <source>
        <strain evidence="2">MM2021_4</strain>
    </source>
</reference>
<feature type="transmembrane region" description="Helical" evidence="1">
    <location>
        <begin position="183"/>
        <end position="200"/>
    </location>
</feature>
<feature type="transmembrane region" description="Helical" evidence="1">
    <location>
        <begin position="32"/>
        <end position="52"/>
    </location>
</feature>
<comment type="caution">
    <text evidence="2">The sequence shown here is derived from an EMBL/GenBank/DDBJ whole genome shotgun (WGS) entry which is preliminary data.</text>
</comment>
<dbReference type="InterPro" id="IPR010266">
    <property type="entry name" value="NnrS"/>
</dbReference>
<keyword evidence="1" id="KW-1133">Transmembrane helix</keyword>